<keyword evidence="2" id="KW-0472">Membrane</keyword>
<feature type="region of interest" description="Disordered" evidence="1">
    <location>
        <begin position="282"/>
        <end position="302"/>
    </location>
</feature>
<dbReference type="PANTHER" id="PTHR35872">
    <property type="entry name" value="INTEGRAL MEMBRANE PROTEIN (AFU_ORTHOLOGUE AFUA_5G07110)"/>
    <property type="match status" value="1"/>
</dbReference>
<dbReference type="OrthoDB" id="3365211at2759"/>
<protein>
    <recommendedName>
        <fullName evidence="5">Integral membrane protein</fullName>
    </recommendedName>
</protein>
<dbReference type="RefSeq" id="XP_033585350.1">
    <property type="nucleotide sequence ID" value="XM_033734922.1"/>
</dbReference>
<feature type="transmembrane region" description="Helical" evidence="2">
    <location>
        <begin position="407"/>
        <end position="428"/>
    </location>
</feature>
<dbReference type="PANTHER" id="PTHR35872:SF2">
    <property type="entry name" value="INTEGRAL MEMBRANE PROTEIN (AFU_ORTHOLOGUE AFUA_5G07110)"/>
    <property type="match status" value="1"/>
</dbReference>
<feature type="transmembrane region" description="Helical" evidence="2">
    <location>
        <begin position="562"/>
        <end position="583"/>
    </location>
</feature>
<evidence type="ECO:0000313" key="3">
    <source>
        <dbReference type="EMBL" id="KAF2478780.1"/>
    </source>
</evidence>
<sequence>MDYFSSNRRRGNSVNSRGGSVNSDGREPPTPSAPPPSSGVRRRPVPGGSLEGLRQPSSIRIRRLPSGLATPRPASQQATGQATSAVDYQTSGRRRSTSEPQHFGAHLAAPGAEQGAQRTTDGTTMDTLTEAEEPGQQRPPGPRTEQSQYFEAMETPPAEDYPPSTGAPSSRVLSAAPAMHSAGNAARANRGLQRTHTTTTRHEYPQEDEYESEVVDLLDLVDPEVRTLGTLTNVQNSLFVPDLGRLINRRPTYNLSSRPSSAANVERIGRARAATNAAKAPGLETIPQGPAPAAAEGSGTGDIELQPRSRRFSISSELSDSRYAVLPHGISLDDWSEEDKQELDDHVRHLMHSRKEGFKRSWKGFKQYISKPLGLFVFVYAVLVTLFGATWVFFLIGWISAGQRQGYFTNVVDLLLVAMFALIGDGLAPFRMVDTYHMCFIAHYHHLTWKLRKKRNLPDLVDHNDLPIRRLSAAQLEDAIDKEETAEFSVLTPLQQRRLQYHQAKFSKSHTFYRPHETATHHAFPLNLLVATVVLLDCHSLFQVALGTCTWSINYHHRPQALTATILACSISCNITGGILISVGDHRTRKKDVVERIERQNFTQEALERMAKQRNSEDLIASKAAEVNQAVAQRDQYHAAIQEQTVGAQLIDQAVRPDIVEPTPSKKEV</sequence>
<feature type="transmembrane region" description="Helical" evidence="2">
    <location>
        <begin position="373"/>
        <end position="401"/>
    </location>
</feature>
<dbReference type="GeneID" id="54475924"/>
<accession>A0A6A6PFN8</accession>
<evidence type="ECO:0000256" key="2">
    <source>
        <dbReference type="SAM" id="Phobius"/>
    </source>
</evidence>
<reference evidence="3" key="1">
    <citation type="journal article" date="2020" name="Stud. Mycol.">
        <title>101 Dothideomycetes genomes: a test case for predicting lifestyles and emergence of pathogens.</title>
        <authorList>
            <person name="Haridas S."/>
            <person name="Albert R."/>
            <person name="Binder M."/>
            <person name="Bloem J."/>
            <person name="Labutti K."/>
            <person name="Salamov A."/>
            <person name="Andreopoulos B."/>
            <person name="Baker S."/>
            <person name="Barry K."/>
            <person name="Bills G."/>
            <person name="Bluhm B."/>
            <person name="Cannon C."/>
            <person name="Castanera R."/>
            <person name="Culley D."/>
            <person name="Daum C."/>
            <person name="Ezra D."/>
            <person name="Gonzalez J."/>
            <person name="Henrissat B."/>
            <person name="Kuo A."/>
            <person name="Liang C."/>
            <person name="Lipzen A."/>
            <person name="Lutzoni F."/>
            <person name="Magnuson J."/>
            <person name="Mondo S."/>
            <person name="Nolan M."/>
            <person name="Ohm R."/>
            <person name="Pangilinan J."/>
            <person name="Park H.-J."/>
            <person name="Ramirez L."/>
            <person name="Alfaro M."/>
            <person name="Sun H."/>
            <person name="Tritt A."/>
            <person name="Yoshinaga Y."/>
            <person name="Zwiers L.-H."/>
            <person name="Turgeon B."/>
            <person name="Goodwin S."/>
            <person name="Spatafora J."/>
            <person name="Crous P."/>
            <person name="Grigoriev I."/>
        </authorList>
    </citation>
    <scope>NUCLEOTIDE SEQUENCE</scope>
    <source>
        <strain evidence="3">CBS 113389</strain>
    </source>
</reference>
<evidence type="ECO:0008006" key="5">
    <source>
        <dbReference type="Google" id="ProtNLM"/>
    </source>
</evidence>
<feature type="region of interest" description="Disordered" evidence="1">
    <location>
        <begin position="155"/>
        <end position="210"/>
    </location>
</feature>
<gene>
    <name evidence="3" type="ORF">BDY17DRAFT_305827</name>
</gene>
<dbReference type="AlphaFoldDB" id="A0A6A6PFN8"/>
<keyword evidence="4" id="KW-1185">Reference proteome</keyword>
<dbReference type="Proteomes" id="UP000799767">
    <property type="component" value="Unassembled WGS sequence"/>
</dbReference>
<dbReference type="InterPro" id="IPR021369">
    <property type="entry name" value="DUF2985"/>
</dbReference>
<evidence type="ECO:0000256" key="1">
    <source>
        <dbReference type="SAM" id="MobiDB-lite"/>
    </source>
</evidence>
<proteinExistence type="predicted"/>
<feature type="region of interest" description="Disordered" evidence="1">
    <location>
        <begin position="1"/>
        <end position="102"/>
    </location>
</feature>
<feature type="compositionally biased region" description="Pro residues" evidence="1">
    <location>
        <begin position="28"/>
        <end position="37"/>
    </location>
</feature>
<dbReference type="EMBL" id="MU001643">
    <property type="protein sequence ID" value="KAF2478780.1"/>
    <property type="molecule type" value="Genomic_DNA"/>
</dbReference>
<name>A0A6A6PFN8_9PEZI</name>
<evidence type="ECO:0000313" key="4">
    <source>
        <dbReference type="Proteomes" id="UP000799767"/>
    </source>
</evidence>
<feature type="transmembrane region" description="Helical" evidence="2">
    <location>
        <begin position="523"/>
        <end position="542"/>
    </location>
</feature>
<keyword evidence="2" id="KW-1133">Transmembrane helix</keyword>
<dbReference type="Pfam" id="PF11204">
    <property type="entry name" value="DUF2985"/>
    <property type="match status" value="1"/>
</dbReference>
<organism evidence="3 4">
    <name type="scientific">Neohortaea acidophila</name>
    <dbReference type="NCBI Taxonomy" id="245834"/>
    <lineage>
        <taxon>Eukaryota</taxon>
        <taxon>Fungi</taxon>
        <taxon>Dikarya</taxon>
        <taxon>Ascomycota</taxon>
        <taxon>Pezizomycotina</taxon>
        <taxon>Dothideomycetes</taxon>
        <taxon>Dothideomycetidae</taxon>
        <taxon>Mycosphaerellales</taxon>
        <taxon>Teratosphaeriaceae</taxon>
        <taxon>Neohortaea</taxon>
    </lineage>
</organism>
<feature type="compositionally biased region" description="Low complexity" evidence="1">
    <location>
        <begin position="12"/>
        <end position="23"/>
    </location>
</feature>
<feature type="compositionally biased region" description="Low complexity" evidence="1">
    <location>
        <begin position="74"/>
        <end position="85"/>
    </location>
</feature>
<keyword evidence="2" id="KW-0812">Transmembrane</keyword>